<sequence>MRFIGRYDGDHQRSASYLYGIWDNARSEWAARGLPGPEAGLQAAMLSLRYSRLAERPDRDARWLAPTVHVELTVSPTLTEVALLRMWARETDGWYGYVTYLERHPLSSGRWAHASALKPLLVDDIETFSRQRTARQSDRP</sequence>
<accession>A0A4R8BX08</accession>
<name>A0A4R8BX08_9ACTN</name>
<gene>
    <name evidence="1" type="ORF">EV653_5644</name>
</gene>
<dbReference type="Proteomes" id="UP000295146">
    <property type="component" value="Unassembled WGS sequence"/>
</dbReference>
<reference evidence="1 2" key="1">
    <citation type="submission" date="2019-03" db="EMBL/GenBank/DDBJ databases">
        <title>Genomic Encyclopedia of Type Strains, Phase III (KMG-III): the genomes of soil and plant-associated and newly described type strains.</title>
        <authorList>
            <person name="Whitman W."/>
        </authorList>
    </citation>
    <scope>NUCLEOTIDE SEQUENCE [LARGE SCALE GENOMIC DNA]</scope>
    <source>
        <strain evidence="1 2">VKM Ac-2573</strain>
    </source>
</reference>
<evidence type="ECO:0000313" key="1">
    <source>
        <dbReference type="EMBL" id="TDW65633.1"/>
    </source>
</evidence>
<proteinExistence type="predicted"/>
<dbReference type="EMBL" id="SODP01000003">
    <property type="protein sequence ID" value="TDW65633.1"/>
    <property type="molecule type" value="Genomic_DNA"/>
</dbReference>
<evidence type="ECO:0000313" key="2">
    <source>
        <dbReference type="Proteomes" id="UP000295146"/>
    </source>
</evidence>
<comment type="caution">
    <text evidence="1">The sequence shown here is derived from an EMBL/GenBank/DDBJ whole genome shotgun (WGS) entry which is preliminary data.</text>
</comment>
<dbReference type="AlphaFoldDB" id="A0A4R8BX08"/>
<organism evidence="1 2">
    <name type="scientific">Kribbella pratensis</name>
    <dbReference type="NCBI Taxonomy" id="2512112"/>
    <lineage>
        <taxon>Bacteria</taxon>
        <taxon>Bacillati</taxon>
        <taxon>Actinomycetota</taxon>
        <taxon>Actinomycetes</taxon>
        <taxon>Propionibacteriales</taxon>
        <taxon>Kribbellaceae</taxon>
        <taxon>Kribbella</taxon>
    </lineage>
</organism>
<protein>
    <submittedName>
        <fullName evidence="1">Uncharacterized protein</fullName>
    </submittedName>
</protein>
<keyword evidence="2" id="KW-1185">Reference proteome</keyword>